<name>A0ABS4G7H7_9CLOT</name>
<dbReference type="InterPro" id="IPR000014">
    <property type="entry name" value="PAS"/>
</dbReference>
<dbReference type="PROSITE" id="PS00675">
    <property type="entry name" value="SIGMA54_INTERACT_1"/>
    <property type="match status" value="1"/>
</dbReference>
<evidence type="ECO:0000259" key="7">
    <source>
        <dbReference type="PROSITE" id="PS50112"/>
    </source>
</evidence>
<dbReference type="CDD" id="cd00130">
    <property type="entry name" value="PAS"/>
    <property type="match status" value="1"/>
</dbReference>
<dbReference type="Pfam" id="PF00158">
    <property type="entry name" value="Sigma54_activat"/>
    <property type="match status" value="1"/>
</dbReference>
<dbReference type="NCBIfam" id="TIGR00229">
    <property type="entry name" value="sensory_box"/>
    <property type="match status" value="1"/>
</dbReference>
<dbReference type="InterPro" id="IPR025944">
    <property type="entry name" value="Sigma_54_int_dom_CS"/>
</dbReference>
<sequence>MAESQRLFKKTTISFDQMIDVLNNSSDGIMVTDHLGNVTYVSPVAYQNMGLPESEMIGRNVDDLVKEGRYDHSVVMEAIIKGERTTGIVTVKEGNRVVSTCTPIFDENHKMVMTVTNVRVESLMDKYLDELNSVKAKSRRYKSAIEYIGSLDKNRNAIIAESPSMIEILSYLEKVAWTNSTVYLQGESGTGKEVLSRFIHNESQRCNEPFIPVNCAAIPTELLESEFFGYEKGAFSGALTKGKPGFFEMADTGTLFLDEIGDMPLNLQTKLLRTIESGEVQRLGGTNLIKTDVRLIVATNKDLALKVKDGSFREDLYYRINVIPVKIPPLRERIEDIVPIAEHFISQFNKKYDTGLSLTSEMKKTLEAHSWPGNIRELRNLIERMVIVPGSINDIAELTIAVPTSEPVLDSTAIQEKVAQHSGDLKSLVKAVEKEYITKLLNEKEWRINEIADILGIHRSMLYRKMQELGIQKKVGVK</sequence>
<dbReference type="PROSITE" id="PS00676">
    <property type="entry name" value="SIGMA54_INTERACT_2"/>
    <property type="match status" value="1"/>
</dbReference>
<feature type="domain" description="PAS" evidence="7">
    <location>
        <begin position="14"/>
        <end position="65"/>
    </location>
</feature>
<dbReference type="SUPFAM" id="SSF52540">
    <property type="entry name" value="P-loop containing nucleoside triphosphate hydrolases"/>
    <property type="match status" value="1"/>
</dbReference>
<comment type="caution">
    <text evidence="8">The sequence shown here is derived from an EMBL/GenBank/DDBJ whole genome shotgun (WGS) entry which is preliminary data.</text>
</comment>
<keyword evidence="4" id="KW-0238">DNA-binding</keyword>
<dbReference type="Pfam" id="PF00989">
    <property type="entry name" value="PAS"/>
    <property type="match status" value="1"/>
</dbReference>
<dbReference type="InterPro" id="IPR025662">
    <property type="entry name" value="Sigma_54_int_dom_ATP-bd_1"/>
</dbReference>
<dbReference type="SUPFAM" id="SSF46689">
    <property type="entry name" value="Homeodomain-like"/>
    <property type="match status" value="1"/>
</dbReference>
<dbReference type="InterPro" id="IPR035965">
    <property type="entry name" value="PAS-like_dom_sf"/>
</dbReference>
<evidence type="ECO:0000313" key="8">
    <source>
        <dbReference type="EMBL" id="MBP1920484.1"/>
    </source>
</evidence>
<proteinExistence type="predicted"/>
<keyword evidence="5" id="KW-0804">Transcription</keyword>
<dbReference type="Gene3D" id="3.30.450.20">
    <property type="entry name" value="PAS domain"/>
    <property type="match status" value="1"/>
</dbReference>
<dbReference type="PROSITE" id="PS50045">
    <property type="entry name" value="SIGMA54_INTERACT_4"/>
    <property type="match status" value="1"/>
</dbReference>
<evidence type="ECO:0000259" key="6">
    <source>
        <dbReference type="PROSITE" id="PS50045"/>
    </source>
</evidence>
<keyword evidence="9" id="KW-1185">Reference proteome</keyword>
<dbReference type="InterPro" id="IPR002197">
    <property type="entry name" value="HTH_Fis"/>
</dbReference>
<keyword evidence="3" id="KW-0805">Transcription regulation</keyword>
<evidence type="ECO:0000256" key="2">
    <source>
        <dbReference type="ARBA" id="ARBA00022840"/>
    </source>
</evidence>
<evidence type="ECO:0000256" key="5">
    <source>
        <dbReference type="ARBA" id="ARBA00023163"/>
    </source>
</evidence>
<dbReference type="Pfam" id="PF25601">
    <property type="entry name" value="AAA_lid_14"/>
    <property type="match status" value="1"/>
</dbReference>
<dbReference type="CDD" id="cd00009">
    <property type="entry name" value="AAA"/>
    <property type="match status" value="1"/>
</dbReference>
<dbReference type="SMART" id="SM00382">
    <property type="entry name" value="AAA"/>
    <property type="match status" value="1"/>
</dbReference>
<reference evidence="8 9" key="1">
    <citation type="submission" date="2021-03" db="EMBL/GenBank/DDBJ databases">
        <title>Genomic Encyclopedia of Type Strains, Phase IV (KMG-IV): sequencing the most valuable type-strain genomes for metagenomic binning, comparative biology and taxonomic classification.</title>
        <authorList>
            <person name="Goeker M."/>
        </authorList>
    </citation>
    <scope>NUCLEOTIDE SEQUENCE [LARGE SCALE GENOMIC DNA]</scope>
    <source>
        <strain evidence="8 9">DSM 6139</strain>
    </source>
</reference>
<dbReference type="InterPro" id="IPR002078">
    <property type="entry name" value="Sigma_54_int"/>
</dbReference>
<evidence type="ECO:0000256" key="1">
    <source>
        <dbReference type="ARBA" id="ARBA00022741"/>
    </source>
</evidence>
<dbReference type="InterPro" id="IPR003593">
    <property type="entry name" value="AAA+_ATPase"/>
</dbReference>
<dbReference type="Pfam" id="PF02954">
    <property type="entry name" value="HTH_8"/>
    <property type="match status" value="1"/>
</dbReference>
<dbReference type="Gene3D" id="3.40.50.300">
    <property type="entry name" value="P-loop containing nucleotide triphosphate hydrolases"/>
    <property type="match status" value="1"/>
</dbReference>
<dbReference type="PANTHER" id="PTHR32071">
    <property type="entry name" value="TRANSCRIPTIONAL REGULATORY PROTEIN"/>
    <property type="match status" value="1"/>
</dbReference>
<evidence type="ECO:0000313" key="9">
    <source>
        <dbReference type="Proteomes" id="UP001519271"/>
    </source>
</evidence>
<dbReference type="EMBL" id="JAGGKC010000031">
    <property type="protein sequence ID" value="MBP1920484.1"/>
    <property type="molecule type" value="Genomic_DNA"/>
</dbReference>
<dbReference type="PROSITE" id="PS00688">
    <property type="entry name" value="SIGMA54_INTERACT_3"/>
    <property type="match status" value="1"/>
</dbReference>
<dbReference type="InterPro" id="IPR058031">
    <property type="entry name" value="AAA_lid_NorR"/>
</dbReference>
<keyword evidence="2" id="KW-0067">ATP-binding</keyword>
<dbReference type="Proteomes" id="UP001519271">
    <property type="component" value="Unassembled WGS sequence"/>
</dbReference>
<feature type="domain" description="Sigma-54 factor interaction" evidence="6">
    <location>
        <begin position="158"/>
        <end position="387"/>
    </location>
</feature>
<dbReference type="InterPro" id="IPR013767">
    <property type="entry name" value="PAS_fold"/>
</dbReference>
<dbReference type="RefSeq" id="WP_209460657.1">
    <property type="nucleotide sequence ID" value="NZ_JAGGKC010000031.1"/>
</dbReference>
<dbReference type="InterPro" id="IPR025943">
    <property type="entry name" value="Sigma_54_int_dom_ATP-bd_2"/>
</dbReference>
<evidence type="ECO:0000256" key="4">
    <source>
        <dbReference type="ARBA" id="ARBA00023125"/>
    </source>
</evidence>
<dbReference type="Gene3D" id="1.10.10.60">
    <property type="entry name" value="Homeodomain-like"/>
    <property type="match status" value="1"/>
</dbReference>
<evidence type="ECO:0000256" key="3">
    <source>
        <dbReference type="ARBA" id="ARBA00023015"/>
    </source>
</evidence>
<organism evidence="8 9">
    <name type="scientific">Youngiibacter multivorans</name>
    <dbReference type="NCBI Taxonomy" id="937251"/>
    <lineage>
        <taxon>Bacteria</taxon>
        <taxon>Bacillati</taxon>
        <taxon>Bacillota</taxon>
        <taxon>Clostridia</taxon>
        <taxon>Eubacteriales</taxon>
        <taxon>Clostridiaceae</taxon>
        <taxon>Youngiibacter</taxon>
    </lineage>
</organism>
<dbReference type="InterPro" id="IPR009057">
    <property type="entry name" value="Homeodomain-like_sf"/>
</dbReference>
<dbReference type="PANTHER" id="PTHR32071:SF121">
    <property type="entry name" value="SIGMA L-DEPENDENT TRANSCRIPTIONAL REGULATOR YQIR-RELATED"/>
    <property type="match status" value="1"/>
</dbReference>
<protein>
    <submittedName>
        <fullName evidence="8">PAS domain S-box-containing protein</fullName>
    </submittedName>
</protein>
<dbReference type="InterPro" id="IPR027417">
    <property type="entry name" value="P-loop_NTPase"/>
</dbReference>
<accession>A0ABS4G7H7</accession>
<dbReference type="Gene3D" id="1.10.8.60">
    <property type="match status" value="1"/>
</dbReference>
<dbReference type="PROSITE" id="PS50112">
    <property type="entry name" value="PAS"/>
    <property type="match status" value="1"/>
</dbReference>
<dbReference type="SMART" id="SM00091">
    <property type="entry name" value="PAS"/>
    <property type="match status" value="1"/>
</dbReference>
<dbReference type="SUPFAM" id="SSF55785">
    <property type="entry name" value="PYP-like sensor domain (PAS domain)"/>
    <property type="match status" value="1"/>
</dbReference>
<keyword evidence="1" id="KW-0547">Nucleotide-binding</keyword>
<gene>
    <name evidence="8" type="ORF">J2Z34_002996</name>
</gene>